<evidence type="ECO:0000313" key="1">
    <source>
        <dbReference type="EMBL" id="KKN36430.1"/>
    </source>
</evidence>
<sequence>MGKIVDIDEKRPGIVSELICVRCGFRWIGHRPIPTLLKDIECPNGHISFACETGQDLDAIKPAEVVV</sequence>
<comment type="caution">
    <text evidence="1">The sequence shown here is derived from an EMBL/GenBank/DDBJ whole genome shotgun (WGS) entry which is preliminary data.</text>
</comment>
<organism evidence="1">
    <name type="scientific">marine sediment metagenome</name>
    <dbReference type="NCBI Taxonomy" id="412755"/>
    <lineage>
        <taxon>unclassified sequences</taxon>
        <taxon>metagenomes</taxon>
        <taxon>ecological metagenomes</taxon>
    </lineage>
</organism>
<dbReference type="EMBL" id="LAZR01001966">
    <property type="protein sequence ID" value="KKN36430.1"/>
    <property type="molecule type" value="Genomic_DNA"/>
</dbReference>
<name>A0A0F9PXS0_9ZZZZ</name>
<reference evidence="1" key="1">
    <citation type="journal article" date="2015" name="Nature">
        <title>Complex archaea that bridge the gap between prokaryotes and eukaryotes.</title>
        <authorList>
            <person name="Spang A."/>
            <person name="Saw J.H."/>
            <person name="Jorgensen S.L."/>
            <person name="Zaremba-Niedzwiedzka K."/>
            <person name="Martijn J."/>
            <person name="Lind A.E."/>
            <person name="van Eijk R."/>
            <person name="Schleper C."/>
            <person name="Guy L."/>
            <person name="Ettema T.J."/>
        </authorList>
    </citation>
    <scope>NUCLEOTIDE SEQUENCE</scope>
</reference>
<accession>A0A0F9PXS0</accession>
<proteinExistence type="predicted"/>
<protein>
    <submittedName>
        <fullName evidence="1">Uncharacterized protein</fullName>
    </submittedName>
</protein>
<dbReference type="AlphaFoldDB" id="A0A0F9PXS0"/>
<gene>
    <name evidence="1" type="ORF">LCGC14_0773720</name>
</gene>